<dbReference type="PANTHER" id="PTHR33622:SF9">
    <property type="entry name" value="OS03G0724600 PROTEIN"/>
    <property type="match status" value="1"/>
</dbReference>
<protein>
    <submittedName>
        <fullName evidence="2">Uncharacterized protein</fullName>
    </submittedName>
</protein>
<dbReference type="EMBL" id="CAJGYO010000009">
    <property type="protein sequence ID" value="CAD6253349.1"/>
    <property type="molecule type" value="Genomic_DNA"/>
</dbReference>
<dbReference type="Proteomes" id="UP000604825">
    <property type="component" value="Unassembled WGS sequence"/>
</dbReference>
<evidence type="ECO:0000313" key="2">
    <source>
        <dbReference type="EMBL" id="CAD6253349.1"/>
    </source>
</evidence>
<dbReference type="AlphaFoldDB" id="A0A811QB41"/>
<accession>A0A811QB41</accession>
<sequence>MQEKCYKKTVGEEATFLETAKDYINQFKEIPAQKHWICLKNYINQKCGSVVSLAPTPLLFSISRSFDDKCYKKTVGVEATFLETAKDYFNEEIPAQKHWICLKNYFNQKHWICHASLCFWVVFGKQKVEPAPEKGAGDAGEVLQEDGGGGGDVPGDHQGLLQPVQGDTRSEALDLPQELHQPEVRLGNVACVHPSPLLDILFVR</sequence>
<organism evidence="2 3">
    <name type="scientific">Miscanthus lutarioriparius</name>
    <dbReference type="NCBI Taxonomy" id="422564"/>
    <lineage>
        <taxon>Eukaryota</taxon>
        <taxon>Viridiplantae</taxon>
        <taxon>Streptophyta</taxon>
        <taxon>Embryophyta</taxon>
        <taxon>Tracheophyta</taxon>
        <taxon>Spermatophyta</taxon>
        <taxon>Magnoliopsida</taxon>
        <taxon>Liliopsida</taxon>
        <taxon>Poales</taxon>
        <taxon>Poaceae</taxon>
        <taxon>PACMAD clade</taxon>
        <taxon>Panicoideae</taxon>
        <taxon>Andropogonodae</taxon>
        <taxon>Andropogoneae</taxon>
        <taxon>Saccharinae</taxon>
        <taxon>Miscanthus</taxon>
    </lineage>
</organism>
<keyword evidence="3" id="KW-1185">Reference proteome</keyword>
<comment type="caution">
    <text evidence="2">The sequence shown here is derived from an EMBL/GenBank/DDBJ whole genome shotgun (WGS) entry which is preliminary data.</text>
</comment>
<name>A0A811QB41_9POAL</name>
<evidence type="ECO:0000256" key="1">
    <source>
        <dbReference type="SAM" id="MobiDB-lite"/>
    </source>
</evidence>
<dbReference type="PANTHER" id="PTHR33622">
    <property type="entry name" value="OS03G0724500 PROTEIN"/>
    <property type="match status" value="1"/>
</dbReference>
<evidence type="ECO:0000313" key="3">
    <source>
        <dbReference type="Proteomes" id="UP000604825"/>
    </source>
</evidence>
<feature type="region of interest" description="Disordered" evidence="1">
    <location>
        <begin position="132"/>
        <end position="163"/>
    </location>
</feature>
<reference evidence="2" key="1">
    <citation type="submission" date="2020-10" db="EMBL/GenBank/DDBJ databases">
        <authorList>
            <person name="Han B."/>
            <person name="Lu T."/>
            <person name="Zhao Q."/>
            <person name="Huang X."/>
            <person name="Zhao Y."/>
        </authorList>
    </citation>
    <scope>NUCLEOTIDE SEQUENCE</scope>
</reference>
<proteinExistence type="predicted"/>
<dbReference type="OrthoDB" id="599439at2759"/>
<gene>
    <name evidence="2" type="ORF">NCGR_LOCUS36977</name>
</gene>